<protein>
    <submittedName>
        <fullName evidence="4">Uncharacterized protein</fullName>
    </submittedName>
</protein>
<dbReference type="InterPro" id="IPR001360">
    <property type="entry name" value="Glyco_hydro_1"/>
</dbReference>
<dbReference type="Gene3D" id="3.20.20.80">
    <property type="entry name" value="Glycosidases"/>
    <property type="match status" value="2"/>
</dbReference>
<keyword evidence="3" id="KW-0472">Membrane</keyword>
<evidence type="ECO:0000256" key="1">
    <source>
        <dbReference type="ARBA" id="ARBA00010838"/>
    </source>
</evidence>
<feature type="transmembrane region" description="Helical" evidence="3">
    <location>
        <begin position="7"/>
        <end position="24"/>
    </location>
</feature>
<evidence type="ECO:0000313" key="4">
    <source>
        <dbReference type="EMBL" id="KAH7556942.1"/>
    </source>
</evidence>
<keyword evidence="3" id="KW-1133">Transmembrane helix</keyword>
<dbReference type="PANTHER" id="PTHR10353">
    <property type="entry name" value="GLYCOSYL HYDROLASE"/>
    <property type="match status" value="1"/>
</dbReference>
<proteinExistence type="inferred from homology"/>
<name>A0ABQ8HE90_9ROSI</name>
<sequence>MKKTSPPLLTLFYLRVLIILIFYIENNATAVINKDDHDNEKEFPDRFRLDTGGLCRKSFPEGFVFGASSSAYQVEGMTNKDGRGPCIWDVFVKIPDGTGRVNYKGVAYYNRLIDYLLEKDFTWYEPLTTSKADNFAAQRARDFHLGCYTYDPHRPRPKITDYLLDWNANITCKPFHERGGVPIGPKAYSSWLYIVPWGMYKAMTYVKEQYGNVTVIVSENGMDDPANLTLAKELHDTMRTNYFESYLTQLKKAIDDGANVIGYFAWSFIDNVEIYVT</sequence>
<comment type="caution">
    <text evidence="4">The sequence shown here is derived from an EMBL/GenBank/DDBJ whole genome shotgun (WGS) entry which is preliminary data.</text>
</comment>
<evidence type="ECO:0000256" key="3">
    <source>
        <dbReference type="SAM" id="Phobius"/>
    </source>
</evidence>
<dbReference type="PRINTS" id="PR00131">
    <property type="entry name" value="GLHYDRLASE1"/>
</dbReference>
<dbReference type="Pfam" id="PF00232">
    <property type="entry name" value="Glyco_hydro_1"/>
    <property type="match status" value="2"/>
</dbReference>
<keyword evidence="5" id="KW-1185">Reference proteome</keyword>
<dbReference type="Proteomes" id="UP000827721">
    <property type="component" value="Unassembled WGS sequence"/>
</dbReference>
<dbReference type="EMBL" id="JAFEMO010000011">
    <property type="protein sequence ID" value="KAH7556942.1"/>
    <property type="molecule type" value="Genomic_DNA"/>
</dbReference>
<organism evidence="4 5">
    <name type="scientific">Xanthoceras sorbifolium</name>
    <dbReference type="NCBI Taxonomy" id="99658"/>
    <lineage>
        <taxon>Eukaryota</taxon>
        <taxon>Viridiplantae</taxon>
        <taxon>Streptophyta</taxon>
        <taxon>Embryophyta</taxon>
        <taxon>Tracheophyta</taxon>
        <taxon>Spermatophyta</taxon>
        <taxon>Magnoliopsida</taxon>
        <taxon>eudicotyledons</taxon>
        <taxon>Gunneridae</taxon>
        <taxon>Pentapetalae</taxon>
        <taxon>rosids</taxon>
        <taxon>malvids</taxon>
        <taxon>Sapindales</taxon>
        <taxon>Sapindaceae</taxon>
        <taxon>Xanthoceroideae</taxon>
        <taxon>Xanthoceras</taxon>
    </lineage>
</organism>
<comment type="similarity">
    <text evidence="1 2">Belongs to the glycosyl hydrolase 1 family.</text>
</comment>
<dbReference type="SUPFAM" id="SSF51445">
    <property type="entry name" value="(Trans)glycosidases"/>
    <property type="match status" value="1"/>
</dbReference>
<dbReference type="InterPro" id="IPR017853">
    <property type="entry name" value="GH"/>
</dbReference>
<gene>
    <name evidence="4" type="ORF">JRO89_XS11G0015200</name>
</gene>
<keyword evidence="3" id="KW-0812">Transmembrane</keyword>
<evidence type="ECO:0000313" key="5">
    <source>
        <dbReference type="Proteomes" id="UP000827721"/>
    </source>
</evidence>
<accession>A0ABQ8HE90</accession>
<dbReference type="PANTHER" id="PTHR10353:SF28">
    <property type="entry name" value="BETA-GLUCOSIDASE 44"/>
    <property type="match status" value="1"/>
</dbReference>
<reference evidence="4 5" key="1">
    <citation type="submission" date="2021-02" db="EMBL/GenBank/DDBJ databases">
        <title>Plant Genome Project.</title>
        <authorList>
            <person name="Zhang R.-G."/>
        </authorList>
    </citation>
    <scope>NUCLEOTIDE SEQUENCE [LARGE SCALE GENOMIC DNA]</scope>
    <source>
        <tissue evidence="4">Leaves</tissue>
    </source>
</reference>
<evidence type="ECO:0000256" key="2">
    <source>
        <dbReference type="RuleBase" id="RU003690"/>
    </source>
</evidence>